<dbReference type="SUPFAM" id="SSF102405">
    <property type="entry name" value="MCP/YpsA-like"/>
    <property type="match status" value="1"/>
</dbReference>
<accession>A0A0G0UG15</accession>
<comment type="caution">
    <text evidence="4">The sequence shown here is derived from an EMBL/GenBank/DDBJ whole genome shotgun (WGS) entry which is preliminary data.</text>
</comment>
<feature type="domain" description="DprA winged helix" evidence="3">
    <location>
        <begin position="311"/>
        <end position="362"/>
    </location>
</feature>
<dbReference type="InterPro" id="IPR057666">
    <property type="entry name" value="DrpA_SLOG"/>
</dbReference>
<name>A0A0G0UG15_9BACT</name>
<dbReference type="AlphaFoldDB" id="A0A0G0UG15"/>
<reference evidence="4 5" key="1">
    <citation type="journal article" date="2015" name="Nature">
        <title>rRNA introns, odd ribosomes, and small enigmatic genomes across a large radiation of phyla.</title>
        <authorList>
            <person name="Brown C.T."/>
            <person name="Hug L.A."/>
            <person name="Thomas B.C."/>
            <person name="Sharon I."/>
            <person name="Castelle C.J."/>
            <person name="Singh A."/>
            <person name="Wilkins M.J."/>
            <person name="Williams K.H."/>
            <person name="Banfield J.F."/>
        </authorList>
    </citation>
    <scope>NUCLEOTIDE SEQUENCE [LARGE SCALE GENOMIC DNA]</scope>
</reference>
<proteinExistence type="inferred from homology"/>
<evidence type="ECO:0000259" key="3">
    <source>
        <dbReference type="Pfam" id="PF17782"/>
    </source>
</evidence>
<protein>
    <submittedName>
        <fullName evidence="4">Protecting protein DprA protein</fullName>
    </submittedName>
</protein>
<dbReference type="PANTHER" id="PTHR43022:SF1">
    <property type="entry name" value="PROTEIN SMF"/>
    <property type="match status" value="1"/>
</dbReference>
<dbReference type="NCBIfam" id="TIGR00732">
    <property type="entry name" value="dprA"/>
    <property type="match status" value="1"/>
</dbReference>
<sequence>MIDGRDLGFLLALARFPKFGARRISMLRKIFPSFETAFSAHRTEFLLAGIDERITDEFLSKRNQFNPEEEKEQLERHNVTVVVFGDPFYPQNLTHLYDPPALLFLRGTLPPKDALCVALVGSRHPTEYGRRVVQTLAEYLAIHGTVIVSGMAYGIDALAHQAVSNVRGMTLAVLGSGLDANSIYPAGHRALAEKILETGGALLSEFPIGTPGLSHHFPLRNRIIAGLCQGTVVIEAAITSGSLITAKAALDIGRDVFAVPGSIYNPLSTGTNELIKTGAHVVTCPEDILSVLGATPKDISSTPVPPVDIQWTDPLEEKIYTLLSSQPIHIDELARQIREPTSVITAAVSMLELKGLTTHVGGMFYVK</sequence>
<organism evidence="4 5">
    <name type="scientific">Candidatus Uhrbacteria bacterium GW2011_GWC2_41_11</name>
    <dbReference type="NCBI Taxonomy" id="1618985"/>
    <lineage>
        <taxon>Bacteria</taxon>
        <taxon>Candidatus Uhriibacteriota</taxon>
    </lineage>
</organism>
<dbReference type="Gene3D" id="3.40.50.450">
    <property type="match status" value="1"/>
</dbReference>
<dbReference type="PANTHER" id="PTHR43022">
    <property type="entry name" value="PROTEIN SMF"/>
    <property type="match status" value="1"/>
</dbReference>
<gene>
    <name evidence="4" type="ORF">UU35_C0001G0095</name>
</gene>
<evidence type="ECO:0000256" key="1">
    <source>
        <dbReference type="ARBA" id="ARBA00006525"/>
    </source>
</evidence>
<evidence type="ECO:0000259" key="2">
    <source>
        <dbReference type="Pfam" id="PF02481"/>
    </source>
</evidence>
<dbReference type="InterPro" id="IPR041614">
    <property type="entry name" value="DprA_WH"/>
</dbReference>
<comment type="similarity">
    <text evidence="1">Belongs to the DprA/Smf family.</text>
</comment>
<dbReference type="InterPro" id="IPR003488">
    <property type="entry name" value="DprA"/>
</dbReference>
<dbReference type="Pfam" id="PF02481">
    <property type="entry name" value="DNA_processg_A"/>
    <property type="match status" value="1"/>
</dbReference>
<dbReference type="Pfam" id="PF17782">
    <property type="entry name" value="WHD_DprA"/>
    <property type="match status" value="1"/>
</dbReference>
<dbReference type="GO" id="GO:0009294">
    <property type="term" value="P:DNA-mediated transformation"/>
    <property type="evidence" value="ECO:0007669"/>
    <property type="project" value="InterPro"/>
</dbReference>
<dbReference type="EMBL" id="LCAH01000001">
    <property type="protein sequence ID" value="KKR87814.1"/>
    <property type="molecule type" value="Genomic_DNA"/>
</dbReference>
<dbReference type="Gene3D" id="1.10.10.10">
    <property type="entry name" value="Winged helix-like DNA-binding domain superfamily/Winged helix DNA-binding domain"/>
    <property type="match status" value="1"/>
</dbReference>
<dbReference type="PATRIC" id="fig|1618985.3.peg.95"/>
<feature type="domain" description="Smf/DprA SLOG" evidence="2">
    <location>
        <begin position="81"/>
        <end position="291"/>
    </location>
</feature>
<evidence type="ECO:0000313" key="5">
    <source>
        <dbReference type="Proteomes" id="UP000034616"/>
    </source>
</evidence>
<dbReference type="Proteomes" id="UP000034616">
    <property type="component" value="Unassembled WGS sequence"/>
</dbReference>
<evidence type="ECO:0000313" key="4">
    <source>
        <dbReference type="EMBL" id="KKR87814.1"/>
    </source>
</evidence>
<dbReference type="InterPro" id="IPR036388">
    <property type="entry name" value="WH-like_DNA-bd_sf"/>
</dbReference>